<evidence type="ECO:0000313" key="3">
    <source>
        <dbReference type="Proteomes" id="UP000533598"/>
    </source>
</evidence>
<feature type="region of interest" description="Disordered" evidence="1">
    <location>
        <begin position="54"/>
        <end position="87"/>
    </location>
</feature>
<dbReference type="Proteomes" id="UP000533598">
    <property type="component" value="Unassembled WGS sequence"/>
</dbReference>
<reference evidence="2 3" key="1">
    <citation type="submission" date="2020-08" db="EMBL/GenBank/DDBJ databases">
        <title>Sequencing the genomes of 1000 actinobacteria strains.</title>
        <authorList>
            <person name="Klenk H.-P."/>
        </authorList>
    </citation>
    <scope>NUCLEOTIDE SEQUENCE [LARGE SCALE GENOMIC DNA]</scope>
    <source>
        <strain evidence="2 3">DSM 44230</strain>
    </source>
</reference>
<organism evidence="2 3">
    <name type="scientific">Crossiella cryophila</name>
    <dbReference type="NCBI Taxonomy" id="43355"/>
    <lineage>
        <taxon>Bacteria</taxon>
        <taxon>Bacillati</taxon>
        <taxon>Actinomycetota</taxon>
        <taxon>Actinomycetes</taxon>
        <taxon>Pseudonocardiales</taxon>
        <taxon>Pseudonocardiaceae</taxon>
        <taxon>Crossiella</taxon>
    </lineage>
</organism>
<dbReference type="EMBL" id="JACHMH010000001">
    <property type="protein sequence ID" value="MBB4677175.1"/>
    <property type="molecule type" value="Genomic_DNA"/>
</dbReference>
<evidence type="ECO:0000256" key="1">
    <source>
        <dbReference type="SAM" id="MobiDB-lite"/>
    </source>
</evidence>
<dbReference type="RefSeq" id="WP_185011806.1">
    <property type="nucleotide sequence ID" value="NZ_BAAAUI010000055.1"/>
</dbReference>
<name>A0A7W7C9X0_9PSEU</name>
<sequence>MGRRIGGAGGGSDPAARGGGAAVAAVAVVAVIGAAGAGVGGGLGLGGGAGAGGGAGGSGGGAANSAASRNISARKNDGRQSARRGKADEAWQRLGLRRLRREVRTAAECVSHSFGEIRGFFAHTPCKSLDRALFSVGDGEGNVVVISVVWVRFHQRGRAGDFKRLHEVHGNGDVRPLGAELLELRDIRFSAHHYDAKLSGNAVVIAETETAAGSLSSEALDAVAQVAAELPHP</sequence>
<proteinExistence type="predicted"/>
<dbReference type="AlphaFoldDB" id="A0A7W7C9X0"/>
<keyword evidence="3" id="KW-1185">Reference proteome</keyword>
<comment type="caution">
    <text evidence="2">The sequence shown here is derived from an EMBL/GenBank/DDBJ whole genome shotgun (WGS) entry which is preliminary data.</text>
</comment>
<feature type="compositionally biased region" description="Basic and acidic residues" evidence="1">
    <location>
        <begin position="74"/>
        <end position="87"/>
    </location>
</feature>
<evidence type="ECO:0000313" key="2">
    <source>
        <dbReference type="EMBL" id="MBB4677175.1"/>
    </source>
</evidence>
<feature type="compositionally biased region" description="Low complexity" evidence="1">
    <location>
        <begin position="63"/>
        <end position="73"/>
    </location>
</feature>
<gene>
    <name evidence="2" type="ORF">HNR67_003293</name>
</gene>
<accession>A0A7W7C9X0</accession>
<protein>
    <submittedName>
        <fullName evidence="2">Uncharacterized protein</fullName>
    </submittedName>
</protein>